<dbReference type="UniPathway" id="UPA00359">
    <property type="reaction ID" value="UER00482"/>
</dbReference>
<comment type="pathway">
    <text evidence="2 13">Glycolipid biosynthesis; lipid IV(A) biosynthesis; lipid IV(A) from (3R)-3-hydroxytetradecanoyl-[acyl-carrier-protein] and UDP-N-acetyl-alpha-D-glucosamine: step 6/6.</text>
</comment>
<gene>
    <name evidence="13" type="primary">lpxK</name>
    <name evidence="15" type="ORF">FK004_09425</name>
</gene>
<keyword evidence="14" id="KW-0472">Membrane</keyword>
<keyword evidence="11 13" id="KW-0443">Lipid metabolism</keyword>
<name>A0A2S1LP10_9FLAO</name>
<dbReference type="GO" id="GO:0009245">
    <property type="term" value="P:lipid A biosynthetic process"/>
    <property type="evidence" value="ECO:0007669"/>
    <property type="project" value="UniProtKB-UniRule"/>
</dbReference>
<evidence type="ECO:0000256" key="12">
    <source>
        <dbReference type="ARBA" id="ARBA00029757"/>
    </source>
</evidence>
<keyword evidence="9 13" id="KW-0418">Kinase</keyword>
<dbReference type="EC" id="2.7.1.130" evidence="3 13"/>
<keyword evidence="5 13" id="KW-0444">Lipid biosynthesis</keyword>
<keyword evidence="10 13" id="KW-0067">ATP-binding</keyword>
<keyword evidence="7 13" id="KW-0808">Transferase</keyword>
<evidence type="ECO:0000256" key="8">
    <source>
        <dbReference type="ARBA" id="ARBA00022741"/>
    </source>
</evidence>
<organism evidence="15 16">
    <name type="scientific">Flavobacterium kingsejongi</name>
    <dbReference type="NCBI Taxonomy" id="1678728"/>
    <lineage>
        <taxon>Bacteria</taxon>
        <taxon>Pseudomonadati</taxon>
        <taxon>Bacteroidota</taxon>
        <taxon>Flavobacteriia</taxon>
        <taxon>Flavobacteriales</taxon>
        <taxon>Flavobacteriaceae</taxon>
        <taxon>Flavobacterium</taxon>
    </lineage>
</organism>
<evidence type="ECO:0000313" key="15">
    <source>
        <dbReference type="EMBL" id="AWG25438.1"/>
    </source>
</evidence>
<evidence type="ECO:0000256" key="5">
    <source>
        <dbReference type="ARBA" id="ARBA00022516"/>
    </source>
</evidence>
<comment type="similarity">
    <text evidence="13">Belongs to the LpxK family.</text>
</comment>
<dbReference type="GO" id="GO:0009029">
    <property type="term" value="F:lipid-A 4'-kinase activity"/>
    <property type="evidence" value="ECO:0007669"/>
    <property type="project" value="UniProtKB-UniRule"/>
</dbReference>
<keyword evidence="8 13" id="KW-0547">Nucleotide-binding</keyword>
<comment type="catalytic activity">
    <reaction evidence="13">
        <text>a lipid A disaccharide + ATP = a lipid IVA + ADP + H(+)</text>
        <dbReference type="Rhea" id="RHEA:67840"/>
        <dbReference type="ChEBI" id="CHEBI:15378"/>
        <dbReference type="ChEBI" id="CHEBI:30616"/>
        <dbReference type="ChEBI" id="CHEBI:176343"/>
        <dbReference type="ChEBI" id="CHEBI:176425"/>
        <dbReference type="ChEBI" id="CHEBI:456216"/>
        <dbReference type="EC" id="2.7.1.130"/>
    </reaction>
</comment>
<evidence type="ECO:0000256" key="11">
    <source>
        <dbReference type="ARBA" id="ARBA00023098"/>
    </source>
</evidence>
<comment type="function">
    <text evidence="1 13">Transfers the gamma-phosphate of ATP to the 4'-position of a tetraacyldisaccharide 1-phosphate intermediate (termed DS-1-P) to form tetraacyldisaccharide 1,4'-bis-phosphate (lipid IVA).</text>
</comment>
<dbReference type="AlphaFoldDB" id="A0A2S1LP10"/>
<keyword evidence="14" id="KW-0812">Transmembrane</keyword>
<evidence type="ECO:0000256" key="6">
    <source>
        <dbReference type="ARBA" id="ARBA00022556"/>
    </source>
</evidence>
<evidence type="ECO:0000256" key="3">
    <source>
        <dbReference type="ARBA" id="ARBA00012071"/>
    </source>
</evidence>
<keyword evidence="14" id="KW-1133">Transmembrane helix</keyword>
<dbReference type="NCBIfam" id="TIGR00682">
    <property type="entry name" value="lpxK"/>
    <property type="match status" value="1"/>
</dbReference>
<dbReference type="KEGG" id="fki:FK004_09425"/>
<evidence type="ECO:0000256" key="9">
    <source>
        <dbReference type="ARBA" id="ARBA00022777"/>
    </source>
</evidence>
<evidence type="ECO:0000256" key="13">
    <source>
        <dbReference type="HAMAP-Rule" id="MF_00409"/>
    </source>
</evidence>
<dbReference type="HAMAP" id="MF_00409">
    <property type="entry name" value="LpxK"/>
    <property type="match status" value="1"/>
</dbReference>
<evidence type="ECO:0000256" key="4">
    <source>
        <dbReference type="ARBA" id="ARBA00016436"/>
    </source>
</evidence>
<protein>
    <recommendedName>
        <fullName evidence="4 13">Tetraacyldisaccharide 4'-kinase</fullName>
        <ecNumber evidence="3 13">2.7.1.130</ecNumber>
    </recommendedName>
    <alternativeName>
        <fullName evidence="12 13">Lipid A 4'-kinase</fullName>
    </alternativeName>
</protein>
<dbReference type="GO" id="GO:0005524">
    <property type="term" value="F:ATP binding"/>
    <property type="evidence" value="ECO:0007669"/>
    <property type="project" value="UniProtKB-UniRule"/>
</dbReference>
<dbReference type="InterPro" id="IPR027417">
    <property type="entry name" value="P-loop_NTPase"/>
</dbReference>
<feature type="transmembrane region" description="Helical" evidence="14">
    <location>
        <begin position="7"/>
        <end position="25"/>
    </location>
</feature>
<accession>A0A2S1LP10</accession>
<dbReference type="PANTHER" id="PTHR42724:SF1">
    <property type="entry name" value="TETRAACYLDISACCHARIDE 4'-KINASE, MITOCHONDRIAL-RELATED"/>
    <property type="match status" value="1"/>
</dbReference>
<dbReference type="Proteomes" id="UP000244677">
    <property type="component" value="Chromosome"/>
</dbReference>
<dbReference type="SUPFAM" id="SSF52540">
    <property type="entry name" value="P-loop containing nucleoside triphosphate hydrolases"/>
    <property type="match status" value="1"/>
</dbReference>
<keyword evidence="16" id="KW-1185">Reference proteome</keyword>
<evidence type="ECO:0000313" key="16">
    <source>
        <dbReference type="Proteomes" id="UP000244677"/>
    </source>
</evidence>
<dbReference type="EMBL" id="CP020919">
    <property type="protein sequence ID" value="AWG25438.1"/>
    <property type="molecule type" value="Genomic_DNA"/>
</dbReference>
<dbReference type="PANTHER" id="PTHR42724">
    <property type="entry name" value="TETRAACYLDISACCHARIDE 4'-KINASE"/>
    <property type="match status" value="1"/>
</dbReference>
<evidence type="ECO:0000256" key="1">
    <source>
        <dbReference type="ARBA" id="ARBA00002274"/>
    </source>
</evidence>
<evidence type="ECO:0000256" key="10">
    <source>
        <dbReference type="ARBA" id="ARBA00022840"/>
    </source>
</evidence>
<evidence type="ECO:0000256" key="2">
    <source>
        <dbReference type="ARBA" id="ARBA00004870"/>
    </source>
</evidence>
<sequence length="344" mass="38929">MNFIRKILFPFSILYGGIVWFRNFLFDCGVLKSYSFELPVIAVGNLSVGGTGKSPQIEYLIRLLTNSYTVATLSRGYKRQSEGFILADAHSNAITLGDEPFQFYSKFPNIQVAVDANRKNGIEQLLKGTVKPDVILLDDAFQHRKVKAGFYILLTAYGDLYADDYMLPTGNLRESRNGAKRANIVVVTKCPPDLSMADRQAIARKLKLKSNQQLYFSYIHYDDFVFAGHQQEDVTAVKAMDKVLVAGIAKPEPFFNHLQKEGDVMMTFADHHHFSEKDIKAITEKARGNKIITTEKDYVRLKGRLPEEQLFYLPIKSAFISDSNNFDKTILNYVGQSTGNRSVY</sequence>
<reference evidence="15 16" key="1">
    <citation type="submission" date="2017-04" db="EMBL/GenBank/DDBJ databases">
        <title>Complete genome sequence of Flavobacterium kingsejong AJ004.</title>
        <authorList>
            <person name="Lee P.C."/>
        </authorList>
    </citation>
    <scope>NUCLEOTIDE SEQUENCE [LARGE SCALE GENOMIC DNA]</scope>
    <source>
        <strain evidence="15 16">AJ004</strain>
    </source>
</reference>
<dbReference type="InterPro" id="IPR003758">
    <property type="entry name" value="LpxK"/>
</dbReference>
<dbReference type="RefSeq" id="WP_108737031.1">
    <property type="nucleotide sequence ID" value="NZ_CP020919.1"/>
</dbReference>
<proteinExistence type="inferred from homology"/>
<dbReference type="OrthoDB" id="9766423at2"/>
<evidence type="ECO:0000256" key="7">
    <source>
        <dbReference type="ARBA" id="ARBA00022679"/>
    </source>
</evidence>
<evidence type="ECO:0000256" key="14">
    <source>
        <dbReference type="SAM" id="Phobius"/>
    </source>
</evidence>
<keyword evidence="6 13" id="KW-0441">Lipid A biosynthesis</keyword>
<comment type="caution">
    <text evidence="13">Lacks conserved residue(s) required for the propagation of feature annotation.</text>
</comment>
<dbReference type="GO" id="GO:0005886">
    <property type="term" value="C:plasma membrane"/>
    <property type="evidence" value="ECO:0007669"/>
    <property type="project" value="TreeGrafter"/>
</dbReference>
<dbReference type="Pfam" id="PF02606">
    <property type="entry name" value="LpxK"/>
    <property type="match status" value="1"/>
</dbReference>